<gene>
    <name evidence="4" type="ORF">ELI03_33520</name>
</gene>
<feature type="domain" description="ATP-grasp" evidence="3">
    <location>
        <begin position="135"/>
        <end position="335"/>
    </location>
</feature>
<proteinExistence type="predicted"/>
<organism evidence="4 5">
    <name type="scientific">Rhizobium leguminosarum</name>
    <dbReference type="NCBI Taxonomy" id="384"/>
    <lineage>
        <taxon>Bacteria</taxon>
        <taxon>Pseudomonadati</taxon>
        <taxon>Pseudomonadota</taxon>
        <taxon>Alphaproteobacteria</taxon>
        <taxon>Hyphomicrobiales</taxon>
        <taxon>Rhizobiaceae</taxon>
        <taxon>Rhizobium/Agrobacterium group</taxon>
        <taxon>Rhizobium</taxon>
    </lineage>
</organism>
<keyword evidence="1" id="KW-0067">ATP-binding</keyword>
<comment type="caution">
    <text evidence="4">The sequence shown here is derived from an EMBL/GenBank/DDBJ whole genome shotgun (WGS) entry which is preliminary data.</text>
</comment>
<dbReference type="SUPFAM" id="SSF56059">
    <property type="entry name" value="Glutathione synthetase ATP-binding domain-like"/>
    <property type="match status" value="1"/>
</dbReference>
<dbReference type="Gene3D" id="3.30.470.20">
    <property type="entry name" value="ATP-grasp fold, B domain"/>
    <property type="match status" value="1"/>
</dbReference>
<keyword evidence="2" id="KW-0812">Transmembrane</keyword>
<keyword evidence="2" id="KW-1133">Transmembrane helix</keyword>
<reference evidence="4 5" key="1">
    <citation type="submission" date="2019-02" db="EMBL/GenBank/DDBJ databases">
        <title>The genomic architecture of introgression among sibling species of bacteria.</title>
        <authorList>
            <person name="Cavassim M.I.A."/>
            <person name="Moeskjaer S."/>
            <person name="Moslemi C."/>
            <person name="Fields B."/>
            <person name="Bachmann A."/>
            <person name="Vilhjalmsson B."/>
            <person name="Schierup M.H."/>
            <person name="Young J.P.W."/>
            <person name="Andersen S.U."/>
        </authorList>
    </citation>
    <scope>NUCLEOTIDE SEQUENCE [LARGE SCALE GENOMIC DNA]</scope>
    <source>
        <strain evidence="4 5">SM145A</strain>
    </source>
</reference>
<evidence type="ECO:0000256" key="2">
    <source>
        <dbReference type="SAM" id="Phobius"/>
    </source>
</evidence>
<keyword evidence="1" id="KW-0547">Nucleotide-binding</keyword>
<dbReference type="InterPro" id="IPR011761">
    <property type="entry name" value="ATP-grasp"/>
</dbReference>
<dbReference type="EMBL" id="SIPC01000007">
    <property type="protein sequence ID" value="TAX65373.1"/>
    <property type="molecule type" value="Genomic_DNA"/>
</dbReference>
<feature type="transmembrane region" description="Helical" evidence="2">
    <location>
        <begin position="21"/>
        <end position="47"/>
    </location>
</feature>
<evidence type="ECO:0000259" key="3">
    <source>
        <dbReference type="PROSITE" id="PS50975"/>
    </source>
</evidence>
<evidence type="ECO:0000256" key="1">
    <source>
        <dbReference type="PROSITE-ProRule" id="PRU00409"/>
    </source>
</evidence>
<dbReference type="Proteomes" id="UP000293652">
    <property type="component" value="Unassembled WGS sequence"/>
</dbReference>
<accession>A0A4Q8Y8G0</accession>
<dbReference type="RefSeq" id="WP_064653278.1">
    <property type="nucleotide sequence ID" value="NZ_JACDJD010000039.1"/>
</dbReference>
<name>A0A4Q8Y8G0_RHILE</name>
<keyword evidence="2" id="KW-0472">Membrane</keyword>
<dbReference type="GO" id="GO:0005524">
    <property type="term" value="F:ATP binding"/>
    <property type="evidence" value="ECO:0007669"/>
    <property type="project" value="UniProtKB-UniRule"/>
</dbReference>
<dbReference type="AlphaFoldDB" id="A0A4Q8Y8G0"/>
<dbReference type="PROSITE" id="PS50975">
    <property type="entry name" value="ATP_GRASP"/>
    <property type="match status" value="1"/>
</dbReference>
<evidence type="ECO:0000313" key="4">
    <source>
        <dbReference type="EMBL" id="TAX65373.1"/>
    </source>
</evidence>
<dbReference type="GO" id="GO:0046872">
    <property type="term" value="F:metal ion binding"/>
    <property type="evidence" value="ECO:0007669"/>
    <property type="project" value="InterPro"/>
</dbReference>
<protein>
    <submittedName>
        <fullName evidence="4">Biotin carboxylase</fullName>
    </submittedName>
</protein>
<sequence>MKMIRTIAELRDFMRHNKRPICFISASPFNLMGIEGWVGNFTFISYIDPFDGRHPNVFVPSNIPGIEPKSFEEITNYLLQHPEVIDHITRLGVRPVVLFLMFDEKTEALCEERGIEIWHPPARLRHHCDDKIETVRIGNEAGVRSVPNTIGPARTYEELLSLARRAGLGADLVVQTAYGDSGDTTFFIASEDDYNREAEKIAAENEVKIMKRINCRSATMEGCATASGTLLTPLMTEVVGKPELTPKRGGWAGNEIFAGAFPEKVRADARDMAQRLGNKLYERGYRGCFNVDFLIDENNEVYLGELNPRISGASPLTNQAAFAYADAPLVLFHMMEFSGVGYEIDVKELNDRWAREESIDHWSQLIIKSTEEANEIVTHAPATGIYRMALDGSVSYDRFDYRRQAIESDEEALFLRFTGPGDPLKKGHDLGALLMRGRIMNADYGLNERAVNWIKRMKSFYVSEPVTEIQCDEAQEPNH</sequence>
<evidence type="ECO:0000313" key="5">
    <source>
        <dbReference type="Proteomes" id="UP000293652"/>
    </source>
</evidence>